<evidence type="ECO:0000313" key="2">
    <source>
        <dbReference type="EMBL" id="MFC3001957.1"/>
    </source>
</evidence>
<organism evidence="2 3">
    <name type="scientific">Falsiroseomonas tokyonensis</name>
    <dbReference type="NCBI Taxonomy" id="430521"/>
    <lineage>
        <taxon>Bacteria</taxon>
        <taxon>Pseudomonadati</taxon>
        <taxon>Pseudomonadota</taxon>
        <taxon>Alphaproteobacteria</taxon>
        <taxon>Acetobacterales</taxon>
        <taxon>Roseomonadaceae</taxon>
        <taxon>Falsiroseomonas</taxon>
    </lineage>
</organism>
<dbReference type="RefSeq" id="WP_216838018.1">
    <property type="nucleotide sequence ID" value="NZ_JAFNJS010000005.1"/>
</dbReference>
<keyword evidence="3" id="KW-1185">Reference proteome</keyword>
<evidence type="ECO:0000313" key="3">
    <source>
        <dbReference type="Proteomes" id="UP001595420"/>
    </source>
</evidence>
<reference evidence="3" key="1">
    <citation type="journal article" date="2019" name="Int. J. Syst. Evol. Microbiol.">
        <title>The Global Catalogue of Microorganisms (GCM) 10K type strain sequencing project: providing services to taxonomists for standard genome sequencing and annotation.</title>
        <authorList>
            <consortium name="The Broad Institute Genomics Platform"/>
            <consortium name="The Broad Institute Genome Sequencing Center for Infectious Disease"/>
            <person name="Wu L."/>
            <person name="Ma J."/>
        </authorList>
    </citation>
    <scope>NUCLEOTIDE SEQUENCE [LARGE SCALE GENOMIC DNA]</scope>
    <source>
        <strain evidence="3">CGMCC 1.16855</strain>
    </source>
</reference>
<sequence>MIRKLTLAFAAPLLGLSLAAPAHAVLSANGISHQGVTLNGLSYNGQLSIGLTFNGLTFNGRTFNRGAFNGQVSNGAEAEAPTQAIQGIILPSGTVLRLR</sequence>
<comment type="caution">
    <text evidence="2">The sequence shown here is derived from an EMBL/GenBank/DDBJ whole genome shotgun (WGS) entry which is preliminary data.</text>
</comment>
<protein>
    <submittedName>
        <fullName evidence="2">Uncharacterized protein</fullName>
    </submittedName>
</protein>
<evidence type="ECO:0000256" key="1">
    <source>
        <dbReference type="SAM" id="SignalP"/>
    </source>
</evidence>
<dbReference type="EMBL" id="JBHRSB010000005">
    <property type="protein sequence ID" value="MFC3001957.1"/>
    <property type="molecule type" value="Genomic_DNA"/>
</dbReference>
<accession>A0ABV7BW15</accession>
<feature type="chain" id="PRO_5046005395" evidence="1">
    <location>
        <begin position="25"/>
        <end position="99"/>
    </location>
</feature>
<gene>
    <name evidence="2" type="ORF">ACFOD3_18785</name>
</gene>
<name>A0ABV7BW15_9PROT</name>
<dbReference type="Proteomes" id="UP001595420">
    <property type="component" value="Unassembled WGS sequence"/>
</dbReference>
<proteinExistence type="predicted"/>
<feature type="signal peptide" evidence="1">
    <location>
        <begin position="1"/>
        <end position="24"/>
    </location>
</feature>
<keyword evidence="1" id="KW-0732">Signal</keyword>